<dbReference type="AlphaFoldDB" id="A0A0V1FIC9"/>
<comment type="caution">
    <text evidence="1">The sequence shown here is derived from an EMBL/GenBank/DDBJ whole genome shotgun (WGS) entry which is preliminary data.</text>
</comment>
<gene>
    <name evidence="1" type="ORF">T4D_2846</name>
</gene>
<name>A0A0V1FIC9_TRIPS</name>
<proteinExistence type="predicted"/>
<sequence>MPVALPIIDFNNKLQCMFGNMQMKQNQIDELFIHCDCGQHNKQNMLKLKTRKTRFINAVSFDRKE</sequence>
<protein>
    <submittedName>
        <fullName evidence="1">Uncharacterized protein</fullName>
    </submittedName>
</protein>
<dbReference type="EMBL" id="JYDT01000085">
    <property type="protein sequence ID" value="KRY85724.1"/>
    <property type="molecule type" value="Genomic_DNA"/>
</dbReference>
<reference evidence="1 2" key="1">
    <citation type="submission" date="2015-01" db="EMBL/GenBank/DDBJ databases">
        <title>Evolution of Trichinella species and genotypes.</title>
        <authorList>
            <person name="Korhonen P.K."/>
            <person name="Edoardo P."/>
            <person name="Giuseppe L.R."/>
            <person name="Gasser R.B."/>
        </authorList>
    </citation>
    <scope>NUCLEOTIDE SEQUENCE [LARGE SCALE GENOMIC DNA]</scope>
    <source>
        <strain evidence="1">ISS470</strain>
    </source>
</reference>
<evidence type="ECO:0000313" key="1">
    <source>
        <dbReference type="EMBL" id="KRY85724.1"/>
    </source>
</evidence>
<dbReference type="Proteomes" id="UP000054995">
    <property type="component" value="Unassembled WGS sequence"/>
</dbReference>
<accession>A0A0V1FIC9</accession>
<evidence type="ECO:0000313" key="2">
    <source>
        <dbReference type="Proteomes" id="UP000054995"/>
    </source>
</evidence>
<keyword evidence="2" id="KW-1185">Reference proteome</keyword>
<organism evidence="1 2">
    <name type="scientific">Trichinella pseudospiralis</name>
    <name type="common">Parasitic roundworm</name>
    <dbReference type="NCBI Taxonomy" id="6337"/>
    <lineage>
        <taxon>Eukaryota</taxon>
        <taxon>Metazoa</taxon>
        <taxon>Ecdysozoa</taxon>
        <taxon>Nematoda</taxon>
        <taxon>Enoplea</taxon>
        <taxon>Dorylaimia</taxon>
        <taxon>Trichinellida</taxon>
        <taxon>Trichinellidae</taxon>
        <taxon>Trichinella</taxon>
    </lineage>
</organism>